<dbReference type="SMART" id="SM00176">
    <property type="entry name" value="RAN"/>
    <property type="match status" value="1"/>
</dbReference>
<dbReference type="EMBL" id="CCYA01000277">
    <property type="protein sequence ID" value="CEH19108.1"/>
    <property type="molecule type" value="Genomic_DNA"/>
</dbReference>
<dbReference type="InterPro" id="IPR050209">
    <property type="entry name" value="Rab_GTPases_membrane_traffic"/>
</dbReference>
<dbReference type="GO" id="GO:0003924">
    <property type="term" value="F:GTPase activity"/>
    <property type="evidence" value="ECO:0007669"/>
    <property type="project" value="InterPro"/>
</dbReference>
<evidence type="ECO:0000256" key="2">
    <source>
        <dbReference type="ARBA" id="ARBA00006270"/>
    </source>
</evidence>
<keyword evidence="3" id="KW-0547">Nucleotide-binding</keyword>
<dbReference type="Gene3D" id="3.40.50.300">
    <property type="entry name" value="P-loop containing nucleotide triphosphate hydrolases"/>
    <property type="match status" value="1"/>
</dbReference>
<proteinExistence type="inferred from homology"/>
<dbReference type="AlphaFoldDB" id="A0A0P1BSC4"/>
<dbReference type="GO" id="GO:0005525">
    <property type="term" value="F:GTP binding"/>
    <property type="evidence" value="ECO:0007669"/>
    <property type="project" value="InterPro"/>
</dbReference>
<dbReference type="SMART" id="SM00173">
    <property type="entry name" value="RAS"/>
    <property type="match status" value="1"/>
</dbReference>
<evidence type="ECO:0000256" key="1">
    <source>
        <dbReference type="ARBA" id="ARBA00004370"/>
    </source>
</evidence>
<reference evidence="6 7" key="1">
    <citation type="submission" date="2014-09" db="EMBL/GenBank/DDBJ databases">
        <authorList>
            <person name="Magalhaes I.L.F."/>
            <person name="Oliveira U."/>
            <person name="Santos F.R."/>
            <person name="Vidigal T.H.D.A."/>
            <person name="Brescovit A.D."/>
            <person name="Santos A.J."/>
        </authorList>
    </citation>
    <scope>NUCLEOTIDE SEQUENCE [LARGE SCALE GENOMIC DNA]</scope>
</reference>
<evidence type="ECO:0000256" key="5">
    <source>
        <dbReference type="SAM" id="Coils"/>
    </source>
</evidence>
<comment type="subcellular location">
    <subcellularLocation>
        <location evidence="1">Membrane</location>
    </subcellularLocation>
</comment>
<dbReference type="InterPro" id="IPR005225">
    <property type="entry name" value="Small_GTP-bd"/>
</dbReference>
<dbReference type="GO" id="GO:0016020">
    <property type="term" value="C:membrane"/>
    <property type="evidence" value="ECO:0007669"/>
    <property type="project" value="UniProtKB-SubCell"/>
</dbReference>
<dbReference type="PRINTS" id="PR00449">
    <property type="entry name" value="RASTRNSFRMNG"/>
</dbReference>
<evidence type="ECO:0000313" key="7">
    <source>
        <dbReference type="Proteomes" id="UP000054845"/>
    </source>
</evidence>
<dbReference type="PROSITE" id="PS51419">
    <property type="entry name" value="RAB"/>
    <property type="match status" value="1"/>
</dbReference>
<keyword evidence="4" id="KW-0472">Membrane</keyword>
<dbReference type="SMART" id="SM00175">
    <property type="entry name" value="RAB"/>
    <property type="match status" value="1"/>
</dbReference>
<dbReference type="Pfam" id="PF00071">
    <property type="entry name" value="Ras"/>
    <property type="match status" value="1"/>
</dbReference>
<dbReference type="FunFam" id="3.40.50.300:FF:001193">
    <property type="entry name" value="Rab family, other"/>
    <property type="match status" value="1"/>
</dbReference>
<evidence type="ECO:0000256" key="4">
    <source>
        <dbReference type="ARBA" id="ARBA00023136"/>
    </source>
</evidence>
<evidence type="ECO:0000256" key="3">
    <source>
        <dbReference type="ARBA" id="ARBA00022741"/>
    </source>
</evidence>
<dbReference type="InterPro" id="IPR027417">
    <property type="entry name" value="P-loop_NTPase"/>
</dbReference>
<sequence>MSSTSPIEMQSYDFLFKMILIGDSGTGKTCLLHHFVYGEFKEESQHTIGVEFSSKVLRVGKTCVKLQLWDTAGQERFRSVTRSYYRGACACLLVYDITKRATFEPLSRWLADARSLASSDLVVVLVGNKLDRAEDEREVAQEEAERWAHDNGALHLETSSLSGENVTTPFHLAAKSILLSIESGSIDPEKPGSGISYGDRGVGGSMSIRSGFSTMGFGNGRGFDSRFDLGREGGRLKGLKERMNGCCNT</sequence>
<keyword evidence="7" id="KW-1185">Reference proteome</keyword>
<name>A0A0P1BSC4_9BASI</name>
<accession>A0A0P1BSC4</accession>
<dbReference type="SUPFAM" id="SSF52540">
    <property type="entry name" value="P-loop containing nucleoside triphosphate hydrolases"/>
    <property type="match status" value="1"/>
</dbReference>
<comment type="similarity">
    <text evidence="2">Belongs to the small GTPase superfamily. Rab family.</text>
</comment>
<dbReference type="PROSITE" id="PS51421">
    <property type="entry name" value="RAS"/>
    <property type="match status" value="1"/>
</dbReference>
<dbReference type="NCBIfam" id="TIGR00231">
    <property type="entry name" value="small_GTP"/>
    <property type="match status" value="1"/>
</dbReference>
<dbReference type="Proteomes" id="UP000054845">
    <property type="component" value="Unassembled WGS sequence"/>
</dbReference>
<organism evidence="6 7">
    <name type="scientific">Ceraceosorus bombacis</name>
    <dbReference type="NCBI Taxonomy" id="401625"/>
    <lineage>
        <taxon>Eukaryota</taxon>
        <taxon>Fungi</taxon>
        <taxon>Dikarya</taxon>
        <taxon>Basidiomycota</taxon>
        <taxon>Ustilaginomycotina</taxon>
        <taxon>Exobasidiomycetes</taxon>
        <taxon>Ceraceosorales</taxon>
        <taxon>Ceraceosoraceae</taxon>
        <taxon>Ceraceosorus</taxon>
    </lineage>
</organism>
<dbReference type="OrthoDB" id="9989112at2759"/>
<dbReference type="SMART" id="SM00174">
    <property type="entry name" value="RHO"/>
    <property type="match status" value="1"/>
</dbReference>
<feature type="coiled-coil region" evidence="5">
    <location>
        <begin position="123"/>
        <end position="150"/>
    </location>
</feature>
<dbReference type="InterPro" id="IPR001806">
    <property type="entry name" value="Small_GTPase"/>
</dbReference>
<protein>
    <submittedName>
        <fullName evidence="6">Ras-domain-containing protein</fullName>
    </submittedName>
</protein>
<evidence type="ECO:0000313" key="6">
    <source>
        <dbReference type="EMBL" id="CEH19108.1"/>
    </source>
</evidence>
<keyword evidence="5" id="KW-0175">Coiled coil</keyword>
<dbReference type="STRING" id="401625.A0A0P1BSC4"/>
<dbReference type="PANTHER" id="PTHR47979">
    <property type="entry name" value="DRAB11-RELATED"/>
    <property type="match status" value="1"/>
</dbReference>